<dbReference type="EMBL" id="MFLI01000004">
    <property type="protein sequence ID" value="OGG62701.1"/>
    <property type="molecule type" value="Genomic_DNA"/>
</dbReference>
<gene>
    <name evidence="2" type="ORF">A3C19_03295</name>
</gene>
<evidence type="ECO:0000313" key="2">
    <source>
        <dbReference type="EMBL" id="OGG62701.1"/>
    </source>
</evidence>
<dbReference type="Proteomes" id="UP000178532">
    <property type="component" value="Unassembled WGS sequence"/>
</dbReference>
<name>A0A1F6DMM1_9BACT</name>
<feature type="domain" description="DUF6922" evidence="1">
    <location>
        <begin position="6"/>
        <end position="56"/>
    </location>
</feature>
<accession>A0A1F6DMM1</accession>
<protein>
    <recommendedName>
        <fullName evidence="1">DUF6922 domain-containing protein</fullName>
    </recommendedName>
</protein>
<evidence type="ECO:0000313" key="3">
    <source>
        <dbReference type="Proteomes" id="UP000178532"/>
    </source>
</evidence>
<dbReference type="STRING" id="1798495.A3C19_03295"/>
<proteinExistence type="predicted"/>
<dbReference type="AlphaFoldDB" id="A0A1F6DMM1"/>
<comment type="caution">
    <text evidence="2">The sequence shown here is derived from an EMBL/GenBank/DDBJ whole genome shotgun (WGS) entry which is preliminary data.</text>
</comment>
<evidence type="ECO:0000259" key="1">
    <source>
        <dbReference type="Pfam" id="PF21956"/>
    </source>
</evidence>
<sequence length="76" mass="9305">MDMPSRRSLFWDINPATLDAKRHANYIIERILDYGTDEEVRWMYRTYPRELIRDVVLRSRVLRPETRPLWKQLLAT</sequence>
<dbReference type="InterPro" id="IPR053830">
    <property type="entry name" value="DUF6922"/>
</dbReference>
<organism evidence="2 3">
    <name type="scientific">Candidatus Kaiserbacteria bacterium RIFCSPHIGHO2_02_FULL_54_22</name>
    <dbReference type="NCBI Taxonomy" id="1798495"/>
    <lineage>
        <taxon>Bacteria</taxon>
        <taxon>Candidatus Kaiseribacteriota</taxon>
    </lineage>
</organism>
<dbReference type="Pfam" id="PF21956">
    <property type="entry name" value="DUF6922"/>
    <property type="match status" value="1"/>
</dbReference>
<reference evidence="2 3" key="1">
    <citation type="journal article" date="2016" name="Nat. Commun.">
        <title>Thousands of microbial genomes shed light on interconnected biogeochemical processes in an aquifer system.</title>
        <authorList>
            <person name="Anantharaman K."/>
            <person name="Brown C.T."/>
            <person name="Hug L.A."/>
            <person name="Sharon I."/>
            <person name="Castelle C.J."/>
            <person name="Probst A.J."/>
            <person name="Thomas B.C."/>
            <person name="Singh A."/>
            <person name="Wilkins M.J."/>
            <person name="Karaoz U."/>
            <person name="Brodie E.L."/>
            <person name="Williams K.H."/>
            <person name="Hubbard S.S."/>
            <person name="Banfield J.F."/>
        </authorList>
    </citation>
    <scope>NUCLEOTIDE SEQUENCE [LARGE SCALE GENOMIC DNA]</scope>
</reference>